<proteinExistence type="predicted"/>
<name>A0A372MK25_9SPIR</name>
<keyword evidence="2" id="KW-0547">Nucleotide-binding</keyword>
<evidence type="ECO:0000259" key="1">
    <source>
        <dbReference type="Pfam" id="PF13304"/>
    </source>
</evidence>
<dbReference type="Proteomes" id="UP000264002">
    <property type="component" value="Unassembled WGS sequence"/>
</dbReference>
<reference evidence="3" key="1">
    <citation type="submission" date="2018-08" db="EMBL/GenBank/DDBJ databases">
        <authorList>
            <person name="Grouzdev D.S."/>
            <person name="Krutkina M.S."/>
        </authorList>
    </citation>
    <scope>NUCLEOTIDE SEQUENCE [LARGE SCALE GENOMIC DNA]</scope>
    <source>
        <strain evidence="3">4-11</strain>
    </source>
</reference>
<accession>A0A372MK25</accession>
<dbReference type="GO" id="GO:0005524">
    <property type="term" value="F:ATP binding"/>
    <property type="evidence" value="ECO:0007669"/>
    <property type="project" value="UniProtKB-KW"/>
</dbReference>
<evidence type="ECO:0000313" key="3">
    <source>
        <dbReference type="Proteomes" id="UP000264002"/>
    </source>
</evidence>
<dbReference type="Gene3D" id="3.40.50.300">
    <property type="entry name" value="P-loop containing nucleotide triphosphate hydrolases"/>
    <property type="match status" value="1"/>
</dbReference>
<dbReference type="EMBL" id="QUWK01000003">
    <property type="protein sequence ID" value="RFU95676.1"/>
    <property type="molecule type" value="Genomic_DNA"/>
</dbReference>
<sequence>MKISCLVGTNGAGKSTILQAMDFVHHLALGDIEVWLKTRGWKLNELTSRLSKKKMLLLT</sequence>
<keyword evidence="2" id="KW-0067">ATP-binding</keyword>
<dbReference type="InterPro" id="IPR027417">
    <property type="entry name" value="P-loop_NTPase"/>
</dbReference>
<protein>
    <submittedName>
        <fullName evidence="2">ATP-binding cassette domain-containing protein</fullName>
    </submittedName>
</protein>
<evidence type="ECO:0000313" key="2">
    <source>
        <dbReference type="EMBL" id="RFU95676.1"/>
    </source>
</evidence>
<dbReference type="InterPro" id="IPR003959">
    <property type="entry name" value="ATPase_AAA_core"/>
</dbReference>
<dbReference type="AlphaFoldDB" id="A0A372MK25"/>
<comment type="caution">
    <text evidence="2">The sequence shown here is derived from an EMBL/GenBank/DDBJ whole genome shotgun (WGS) entry which is preliminary data.</text>
</comment>
<keyword evidence="3" id="KW-1185">Reference proteome</keyword>
<gene>
    <name evidence="2" type="ORF">DYP60_04165</name>
</gene>
<organism evidence="2 3">
    <name type="scientific">Sphaerochaeta halotolerans</name>
    <dbReference type="NCBI Taxonomy" id="2293840"/>
    <lineage>
        <taxon>Bacteria</taxon>
        <taxon>Pseudomonadati</taxon>
        <taxon>Spirochaetota</taxon>
        <taxon>Spirochaetia</taxon>
        <taxon>Spirochaetales</taxon>
        <taxon>Sphaerochaetaceae</taxon>
        <taxon>Sphaerochaeta</taxon>
    </lineage>
</organism>
<feature type="domain" description="ATPase AAA-type core" evidence="1">
    <location>
        <begin position="3"/>
        <end position="26"/>
    </location>
</feature>
<dbReference type="SUPFAM" id="SSF52540">
    <property type="entry name" value="P-loop containing nucleoside triphosphate hydrolases"/>
    <property type="match status" value="1"/>
</dbReference>
<dbReference type="Pfam" id="PF13304">
    <property type="entry name" value="AAA_21"/>
    <property type="match status" value="1"/>
</dbReference>
<reference evidence="2 3" key="2">
    <citation type="submission" date="2018-09" db="EMBL/GenBank/DDBJ databases">
        <title>Genome of Sphaerochaeta halotolerans strain 4-11.</title>
        <authorList>
            <person name="Nazina T.N."/>
            <person name="Sokolova D.S."/>
        </authorList>
    </citation>
    <scope>NUCLEOTIDE SEQUENCE [LARGE SCALE GENOMIC DNA]</scope>
    <source>
        <strain evidence="2 3">4-11</strain>
    </source>
</reference>